<comment type="caution">
    <text evidence="5">The sequence shown here is derived from an EMBL/GenBank/DDBJ whole genome shotgun (WGS) entry which is preliminary data.</text>
</comment>
<evidence type="ECO:0000313" key="5">
    <source>
        <dbReference type="EMBL" id="KUG16026.1"/>
    </source>
</evidence>
<dbReference type="InterPro" id="IPR045851">
    <property type="entry name" value="AMP-bd_C_sf"/>
</dbReference>
<evidence type="ECO:0000256" key="2">
    <source>
        <dbReference type="ARBA" id="ARBA00022598"/>
    </source>
</evidence>
<dbReference type="GO" id="GO:0031956">
    <property type="term" value="F:medium-chain fatty acid-CoA ligase activity"/>
    <property type="evidence" value="ECO:0007669"/>
    <property type="project" value="TreeGrafter"/>
</dbReference>
<dbReference type="GO" id="GO:0004467">
    <property type="term" value="F:long-chain fatty acid-CoA ligase activity"/>
    <property type="evidence" value="ECO:0007669"/>
    <property type="project" value="UniProtKB-EC"/>
</dbReference>
<proteinExistence type="inferred from homology"/>
<dbReference type="Gene3D" id="3.30.300.30">
    <property type="match status" value="1"/>
</dbReference>
<name>A0A0W8F544_9ZZZZ</name>
<sequence length="569" mass="64221">MPGKISHSYAFRGSEKPLIGKTIGDMFDEIAEKYPDNDALVSIHQGKRYTYRELQKELNRTAKGFIALGLKKGDRLAIWATNIAEWIITQYATAKAGIIMVNINPAYRTHELEYSLRQSEAQVLLLMDRFKSSDYVKMFYEVCPEAQTSKPGEIHSEKLPFLRTAVLIRGEKQSSMYTWEEVLRMGEEIPDEVLAERQASLDFDDPINIQYTSGTTGFPKGVVLTHHNILNNGYFIGECMKFTEEDRLCIPVPFYHCFGMVLSNMASVTHGTAMVLPAEHFDPVSTLSAVEKERCTAVHGVPTMFVAELEHPDFSKFDLSSLRTGIMAGSPCPIEFMKKVSTLMNMREVVITYGQTESSPGITMSSTDDSLDLRVSTVGKPMPHTEMKIVDPKTGKIVPRGETGEICARGYMIMREYYNNPVATEQCIDEEGWLHTGDLGTLDENDYCKITGRLKDMVIRGGENIYPREIEEFLYTHPAISDVQVIGVPDKKYGEELMAWIKLKNGASANQEEIKAFCKGRIAHFKIPRYIKFVDDFPMTVSGKIQKYKMREDSIKELGLEEAAEMKTA</sequence>
<feature type="domain" description="AMP-dependent synthetase/ligase" evidence="3">
    <location>
        <begin position="27"/>
        <end position="418"/>
    </location>
</feature>
<dbReference type="FunFam" id="3.30.300.30:FF:000008">
    <property type="entry name" value="2,3-dihydroxybenzoate-AMP ligase"/>
    <property type="match status" value="1"/>
</dbReference>
<gene>
    <name evidence="5" type="ORF">ASZ90_014357</name>
</gene>
<dbReference type="AlphaFoldDB" id="A0A0W8F544"/>
<organism evidence="5">
    <name type="scientific">hydrocarbon metagenome</name>
    <dbReference type="NCBI Taxonomy" id="938273"/>
    <lineage>
        <taxon>unclassified sequences</taxon>
        <taxon>metagenomes</taxon>
        <taxon>ecological metagenomes</taxon>
    </lineage>
</organism>
<dbReference type="PANTHER" id="PTHR43201">
    <property type="entry name" value="ACYL-COA SYNTHETASE"/>
    <property type="match status" value="1"/>
</dbReference>
<accession>A0A0W8F544</accession>
<comment type="similarity">
    <text evidence="1">Belongs to the ATP-dependent AMP-binding enzyme family.</text>
</comment>
<keyword evidence="2 5" id="KW-0436">Ligase</keyword>
<dbReference type="EMBL" id="LNQE01001517">
    <property type="protein sequence ID" value="KUG16026.1"/>
    <property type="molecule type" value="Genomic_DNA"/>
</dbReference>
<protein>
    <submittedName>
        <fullName evidence="5">Long-chain-fatty-acid--coa ligase</fullName>
        <ecNumber evidence="5">6.2.1.3</ecNumber>
    </submittedName>
</protein>
<dbReference type="FunFam" id="3.40.50.12780:FF:000003">
    <property type="entry name" value="Long-chain-fatty-acid--CoA ligase FadD"/>
    <property type="match status" value="1"/>
</dbReference>
<dbReference type="Gene3D" id="2.30.38.10">
    <property type="entry name" value="Luciferase, Domain 3"/>
    <property type="match status" value="1"/>
</dbReference>
<dbReference type="SUPFAM" id="SSF56801">
    <property type="entry name" value="Acetyl-CoA synthetase-like"/>
    <property type="match status" value="1"/>
</dbReference>
<dbReference type="PROSITE" id="PS00455">
    <property type="entry name" value="AMP_BINDING"/>
    <property type="match status" value="1"/>
</dbReference>
<dbReference type="InterPro" id="IPR025110">
    <property type="entry name" value="AMP-bd_C"/>
</dbReference>
<dbReference type="PANTHER" id="PTHR43201:SF5">
    <property type="entry name" value="MEDIUM-CHAIN ACYL-COA LIGASE ACSF2, MITOCHONDRIAL"/>
    <property type="match status" value="1"/>
</dbReference>
<dbReference type="NCBIfam" id="NF009233">
    <property type="entry name" value="PRK12583.1"/>
    <property type="match status" value="1"/>
</dbReference>
<evidence type="ECO:0000259" key="4">
    <source>
        <dbReference type="Pfam" id="PF13193"/>
    </source>
</evidence>
<reference evidence="5" key="1">
    <citation type="journal article" date="2015" name="Proc. Natl. Acad. Sci. U.S.A.">
        <title>Networks of energetic and metabolic interactions define dynamics in microbial communities.</title>
        <authorList>
            <person name="Embree M."/>
            <person name="Liu J.K."/>
            <person name="Al-Bassam M.M."/>
            <person name="Zengler K."/>
        </authorList>
    </citation>
    <scope>NUCLEOTIDE SEQUENCE</scope>
</reference>
<dbReference type="Pfam" id="PF00501">
    <property type="entry name" value="AMP-binding"/>
    <property type="match status" value="1"/>
</dbReference>
<dbReference type="CDD" id="cd05917">
    <property type="entry name" value="FACL_like_2"/>
    <property type="match status" value="1"/>
</dbReference>
<dbReference type="InterPro" id="IPR020845">
    <property type="entry name" value="AMP-binding_CS"/>
</dbReference>
<dbReference type="EC" id="6.2.1.3" evidence="5"/>
<dbReference type="InterPro" id="IPR000873">
    <property type="entry name" value="AMP-dep_synth/lig_dom"/>
</dbReference>
<dbReference type="Pfam" id="PF13193">
    <property type="entry name" value="AMP-binding_C"/>
    <property type="match status" value="1"/>
</dbReference>
<evidence type="ECO:0000256" key="1">
    <source>
        <dbReference type="ARBA" id="ARBA00006432"/>
    </source>
</evidence>
<feature type="domain" description="AMP-binding enzyme C-terminal" evidence="4">
    <location>
        <begin position="469"/>
        <end position="544"/>
    </location>
</feature>
<dbReference type="Gene3D" id="3.40.50.980">
    <property type="match status" value="2"/>
</dbReference>
<evidence type="ECO:0000259" key="3">
    <source>
        <dbReference type="Pfam" id="PF00501"/>
    </source>
</evidence>